<dbReference type="HOGENOM" id="CLU_1479051_0_0_5"/>
<protein>
    <submittedName>
        <fullName evidence="1">Uncharacterized protein</fullName>
    </submittedName>
</protein>
<dbReference type="OrthoDB" id="9035698at2"/>
<dbReference type="KEGG" id="amv:ACMV_21240"/>
<name>F0J0B1_ACIMA</name>
<dbReference type="RefSeq" id="WP_013640437.1">
    <property type="nucleotide sequence ID" value="NZ_BANA01000063.1"/>
</dbReference>
<proteinExistence type="predicted"/>
<sequence length="182" mass="20345">MTGKHRHASVPTTERPGNRPFGIPANARWAGVPIPGFLAIAIAALDAWTVWCNASPATYFHYGKIMFFPLIAAGVLMAWALNSGKLVMIRLWHVFARLVVAAYAVLAVIFIAELAVYPFARAFGAVIGLVIFLLTAPFFLLMRRDFRRSRWLDPDSLPSEWEIAAIHDPNSINYQPPKRKRS</sequence>
<evidence type="ECO:0000313" key="1">
    <source>
        <dbReference type="EMBL" id="BAJ81471.1"/>
    </source>
</evidence>
<dbReference type="EMBL" id="AP012035">
    <property type="protein sequence ID" value="BAJ81471.1"/>
    <property type="molecule type" value="Genomic_DNA"/>
</dbReference>
<evidence type="ECO:0000313" key="2">
    <source>
        <dbReference type="Proteomes" id="UP000007100"/>
    </source>
</evidence>
<dbReference type="AlphaFoldDB" id="F0J0B1"/>
<gene>
    <name evidence="1" type="ordered locus">ACMV_21240</name>
</gene>
<reference evidence="1 2" key="1">
    <citation type="submission" date="2010-12" db="EMBL/GenBank/DDBJ databases">
        <title>Whole genome sequence of Acidiphilium multivorum AIU301.</title>
        <authorList>
            <person name="Narita-Yamada S."/>
            <person name="Nakamura S."/>
            <person name="Ito N."/>
            <person name="Takarada H."/>
            <person name="Katano Y."/>
            <person name="Nakazawa H."/>
            <person name="Hosoyama A."/>
            <person name="Yamada R."/>
            <person name="Fujita N."/>
        </authorList>
    </citation>
    <scope>NUCLEOTIDE SEQUENCE [LARGE SCALE GENOMIC DNA]</scope>
    <source>
        <strain evidence="2">DSM 11245 / JCM 8867 / AIU301</strain>
    </source>
</reference>
<keyword evidence="2" id="KW-1185">Reference proteome</keyword>
<accession>F0J0B1</accession>
<dbReference type="Proteomes" id="UP000007100">
    <property type="component" value="Chromosome"/>
</dbReference>
<organism evidence="1 2">
    <name type="scientific">Acidiphilium multivorum (strain DSM 11245 / JCM 8867 / NBRC 100883 / AIU 301)</name>
    <dbReference type="NCBI Taxonomy" id="926570"/>
    <lineage>
        <taxon>Bacteria</taxon>
        <taxon>Pseudomonadati</taxon>
        <taxon>Pseudomonadota</taxon>
        <taxon>Alphaproteobacteria</taxon>
        <taxon>Acetobacterales</taxon>
        <taxon>Acidocellaceae</taxon>
        <taxon>Acidiphilium</taxon>
    </lineage>
</organism>